<feature type="transmembrane region" description="Helical" evidence="9">
    <location>
        <begin position="50"/>
        <end position="74"/>
    </location>
</feature>
<dbReference type="Gene3D" id="1.10.3720.10">
    <property type="entry name" value="MetI-like"/>
    <property type="match status" value="1"/>
</dbReference>
<feature type="transmembrane region" description="Helical" evidence="9">
    <location>
        <begin position="12"/>
        <end position="38"/>
    </location>
</feature>
<dbReference type="PROSITE" id="PS50928">
    <property type="entry name" value="ABC_TM1"/>
    <property type="match status" value="1"/>
</dbReference>
<sequence length="226" mass="24229">MIELLQKYDVLAAFWMTIKLTFFSAIGALIIGTVVAVLRVSPVNVFRAFGTAFVTVVRNTPLTLIVFFCAFGLYNTLGMRLASSDSPTSIVDNNFRFGVIALAVYHASFVAEALRSGINTVPQGQAEAARAIGLGFGPTLTQVVLPQAFRGAIAPLGNVMIALTKNTTVVATVGVAEASYLMKSMLEFDSSLLYAIFAIMATGFVILTLPMGVLFTTLSRRLSVKR</sequence>
<dbReference type="CDD" id="cd06261">
    <property type="entry name" value="TM_PBP2"/>
    <property type="match status" value="1"/>
</dbReference>
<dbReference type="NCBIfam" id="TIGR01726">
    <property type="entry name" value="HEQRo_perm_3TM"/>
    <property type="match status" value="1"/>
</dbReference>
<keyword evidence="8 9" id="KW-0472">Membrane</keyword>
<comment type="caution">
    <text evidence="11">The sequence shown here is derived from an EMBL/GenBank/DDBJ whole genome shotgun (WGS) entry which is preliminary data.</text>
</comment>
<evidence type="ECO:0000256" key="2">
    <source>
        <dbReference type="ARBA" id="ARBA00010072"/>
    </source>
</evidence>
<evidence type="ECO:0000256" key="4">
    <source>
        <dbReference type="ARBA" id="ARBA00022475"/>
    </source>
</evidence>
<dbReference type="PANTHER" id="PTHR30614:SF37">
    <property type="entry name" value="AMINO-ACID ABC TRANSPORTER PERMEASE PROTEIN YHDX-RELATED"/>
    <property type="match status" value="1"/>
</dbReference>
<evidence type="ECO:0000256" key="9">
    <source>
        <dbReference type="RuleBase" id="RU363032"/>
    </source>
</evidence>
<evidence type="ECO:0000256" key="6">
    <source>
        <dbReference type="ARBA" id="ARBA00022970"/>
    </source>
</evidence>
<keyword evidence="12" id="KW-1185">Reference proteome</keyword>
<keyword evidence="3 9" id="KW-0813">Transport</keyword>
<accession>A0ABS2RNK8</accession>
<evidence type="ECO:0000256" key="1">
    <source>
        <dbReference type="ARBA" id="ARBA00004651"/>
    </source>
</evidence>
<protein>
    <submittedName>
        <fullName evidence="11">Glutamate transport system permease protein</fullName>
    </submittedName>
</protein>
<dbReference type="EMBL" id="JAFBCF010000001">
    <property type="protein sequence ID" value="MBM7800590.1"/>
    <property type="molecule type" value="Genomic_DNA"/>
</dbReference>
<keyword evidence="5 9" id="KW-0812">Transmembrane</keyword>
<dbReference type="PANTHER" id="PTHR30614">
    <property type="entry name" value="MEMBRANE COMPONENT OF AMINO ACID ABC TRANSPORTER"/>
    <property type="match status" value="1"/>
</dbReference>
<organism evidence="11 12">
    <name type="scientific">Microlunatus panaciterrae</name>
    <dbReference type="NCBI Taxonomy" id="400768"/>
    <lineage>
        <taxon>Bacteria</taxon>
        <taxon>Bacillati</taxon>
        <taxon>Actinomycetota</taxon>
        <taxon>Actinomycetes</taxon>
        <taxon>Propionibacteriales</taxon>
        <taxon>Propionibacteriaceae</taxon>
        <taxon>Microlunatus</taxon>
    </lineage>
</organism>
<evidence type="ECO:0000259" key="10">
    <source>
        <dbReference type="PROSITE" id="PS50928"/>
    </source>
</evidence>
<dbReference type="SUPFAM" id="SSF161098">
    <property type="entry name" value="MetI-like"/>
    <property type="match status" value="1"/>
</dbReference>
<keyword evidence="7 9" id="KW-1133">Transmembrane helix</keyword>
<keyword evidence="4" id="KW-1003">Cell membrane</keyword>
<dbReference type="InterPro" id="IPR043429">
    <property type="entry name" value="ArtM/GltK/GlnP/TcyL/YhdX-like"/>
</dbReference>
<evidence type="ECO:0000256" key="5">
    <source>
        <dbReference type="ARBA" id="ARBA00022692"/>
    </source>
</evidence>
<evidence type="ECO:0000313" key="12">
    <source>
        <dbReference type="Proteomes" id="UP000704762"/>
    </source>
</evidence>
<evidence type="ECO:0000256" key="3">
    <source>
        <dbReference type="ARBA" id="ARBA00022448"/>
    </source>
</evidence>
<dbReference type="Proteomes" id="UP000704762">
    <property type="component" value="Unassembled WGS sequence"/>
</dbReference>
<dbReference type="RefSeq" id="WP_204919948.1">
    <property type="nucleotide sequence ID" value="NZ_BAAAQP010000003.1"/>
</dbReference>
<evidence type="ECO:0000313" key="11">
    <source>
        <dbReference type="EMBL" id="MBM7800590.1"/>
    </source>
</evidence>
<name>A0ABS2RNK8_9ACTN</name>
<dbReference type="InterPro" id="IPR010065">
    <property type="entry name" value="AA_ABC_transptr_permease_3TM"/>
</dbReference>
<feature type="transmembrane region" description="Helical" evidence="9">
    <location>
        <begin position="192"/>
        <end position="218"/>
    </location>
</feature>
<comment type="similarity">
    <text evidence="2">Belongs to the binding-protein-dependent transport system permease family. HisMQ subfamily.</text>
</comment>
<feature type="domain" description="ABC transmembrane type-1" evidence="10">
    <location>
        <begin position="14"/>
        <end position="215"/>
    </location>
</feature>
<dbReference type="Pfam" id="PF00528">
    <property type="entry name" value="BPD_transp_1"/>
    <property type="match status" value="1"/>
</dbReference>
<dbReference type="InterPro" id="IPR000515">
    <property type="entry name" value="MetI-like"/>
</dbReference>
<dbReference type="InterPro" id="IPR035906">
    <property type="entry name" value="MetI-like_sf"/>
</dbReference>
<evidence type="ECO:0000256" key="7">
    <source>
        <dbReference type="ARBA" id="ARBA00022989"/>
    </source>
</evidence>
<keyword evidence="6" id="KW-0029">Amino-acid transport</keyword>
<proteinExistence type="inferred from homology"/>
<comment type="subcellular location">
    <subcellularLocation>
        <location evidence="1 9">Cell membrane</location>
        <topology evidence="1 9">Multi-pass membrane protein</topology>
    </subcellularLocation>
</comment>
<gene>
    <name evidence="11" type="ORF">JOE57_003511</name>
</gene>
<evidence type="ECO:0000256" key="8">
    <source>
        <dbReference type="ARBA" id="ARBA00023136"/>
    </source>
</evidence>
<reference evidence="11 12" key="1">
    <citation type="submission" date="2021-01" db="EMBL/GenBank/DDBJ databases">
        <title>Sequencing the genomes of 1000 actinobacteria strains.</title>
        <authorList>
            <person name="Klenk H.-P."/>
        </authorList>
    </citation>
    <scope>NUCLEOTIDE SEQUENCE [LARGE SCALE GENOMIC DNA]</scope>
    <source>
        <strain evidence="11 12">DSM 18662</strain>
    </source>
</reference>